<proteinExistence type="predicted"/>
<evidence type="ECO:0000313" key="1">
    <source>
        <dbReference type="EMBL" id="KAJ8781028.1"/>
    </source>
</evidence>
<keyword evidence="2" id="KW-1185">Reference proteome</keyword>
<evidence type="ECO:0000313" key="2">
    <source>
        <dbReference type="Proteomes" id="UP001159641"/>
    </source>
</evidence>
<name>A0AB34GPB5_ESCRO</name>
<dbReference type="Proteomes" id="UP001159641">
    <property type="component" value="Unassembled WGS sequence"/>
</dbReference>
<protein>
    <submittedName>
        <fullName evidence="1">Uncharacterized protein</fullName>
    </submittedName>
</protein>
<comment type="caution">
    <text evidence="1">The sequence shown here is derived from an EMBL/GenBank/DDBJ whole genome shotgun (WGS) entry which is preliminary data.</text>
</comment>
<reference evidence="1 2" key="1">
    <citation type="submission" date="2022-11" db="EMBL/GenBank/DDBJ databases">
        <title>Whole genome sequence of Eschrichtius robustus ER-17-0199.</title>
        <authorList>
            <person name="Bruniche-Olsen A."/>
            <person name="Black A.N."/>
            <person name="Fields C.J."/>
            <person name="Walden K."/>
            <person name="Dewoody J.A."/>
        </authorList>
    </citation>
    <scope>NUCLEOTIDE SEQUENCE [LARGE SCALE GENOMIC DNA]</scope>
    <source>
        <strain evidence="1">ER-17-0199</strain>
        <tissue evidence="1">Blubber</tissue>
    </source>
</reference>
<gene>
    <name evidence="1" type="ORF">J1605_001071</name>
</gene>
<accession>A0AB34GPB5</accession>
<sequence length="171" mass="17926">MPQAPNLSFREHLVQNVSCLPNAEKFKGSNSPDSLEGVQALRAASQGSWLLPCSRLLAPSLSAPRRRGGNTMVPRAAAIRQTCCCFNVRIATTALAIYHVSTGSRRAGSVIVAHGPSCSVACGILPDQGSNPCGKWGPLFIAVHGPLTIAASLVAEHGLQTRRLSNCGSRA</sequence>
<organism evidence="1 2">
    <name type="scientific">Eschrichtius robustus</name>
    <name type="common">California gray whale</name>
    <name type="synonym">Eschrichtius gibbosus</name>
    <dbReference type="NCBI Taxonomy" id="9764"/>
    <lineage>
        <taxon>Eukaryota</taxon>
        <taxon>Metazoa</taxon>
        <taxon>Chordata</taxon>
        <taxon>Craniata</taxon>
        <taxon>Vertebrata</taxon>
        <taxon>Euteleostomi</taxon>
        <taxon>Mammalia</taxon>
        <taxon>Eutheria</taxon>
        <taxon>Laurasiatheria</taxon>
        <taxon>Artiodactyla</taxon>
        <taxon>Whippomorpha</taxon>
        <taxon>Cetacea</taxon>
        <taxon>Mysticeti</taxon>
        <taxon>Eschrichtiidae</taxon>
        <taxon>Eschrichtius</taxon>
    </lineage>
</organism>
<dbReference type="EMBL" id="JAIQCJ010002152">
    <property type="protein sequence ID" value="KAJ8781028.1"/>
    <property type="molecule type" value="Genomic_DNA"/>
</dbReference>
<dbReference type="AlphaFoldDB" id="A0AB34GPB5"/>